<reference evidence="1 2" key="2">
    <citation type="submission" date="2020-11" db="EMBL/GenBank/DDBJ databases">
        <title>Description of novel Gluconobacter species.</title>
        <authorList>
            <person name="Cleenwerck I."/>
            <person name="Cnockaert M."/>
            <person name="Borremans W."/>
            <person name="Wieme A.D."/>
            <person name="De Vuyst L."/>
            <person name="Vandamme P."/>
        </authorList>
    </citation>
    <scope>NUCLEOTIDE SEQUENCE [LARGE SCALE GENOMIC DNA]</scope>
    <source>
        <strain evidence="1 2">LMG 1745</strain>
    </source>
</reference>
<dbReference type="SUPFAM" id="SSF52540">
    <property type="entry name" value="P-loop containing nucleoside triphosphate hydrolases"/>
    <property type="match status" value="1"/>
</dbReference>
<gene>
    <name evidence="1" type="ORF">HKD19_14710</name>
</gene>
<dbReference type="Proteomes" id="UP000662701">
    <property type="component" value="Unassembled WGS sequence"/>
</dbReference>
<evidence type="ECO:0000313" key="1">
    <source>
        <dbReference type="EMBL" id="MBF0889774.1"/>
    </source>
</evidence>
<keyword evidence="2" id="KW-1185">Reference proteome</keyword>
<dbReference type="InterPro" id="IPR027417">
    <property type="entry name" value="P-loop_NTPase"/>
</dbReference>
<reference evidence="2" key="1">
    <citation type="submission" date="2020-04" db="EMBL/GenBank/DDBJ databases">
        <title>Description of novel Gluconacetobacter.</title>
        <authorList>
            <person name="Sombolestani A."/>
        </authorList>
    </citation>
    <scope>NUCLEOTIDE SEQUENCE [LARGE SCALE GENOMIC DNA]</scope>
    <source>
        <strain evidence="2">LMG 1745</strain>
    </source>
</reference>
<accession>A0ABR9Z095</accession>
<name>A0ABR9Z095_9PROT</name>
<proteinExistence type="predicted"/>
<evidence type="ECO:0000313" key="2">
    <source>
        <dbReference type="Proteomes" id="UP000662701"/>
    </source>
</evidence>
<sequence length="708" mass="81277">MMATELTSKNLDNFHKAAVSLKLFSRAELNDDRNRSLIEKLYVDPLPNEHVFKTLLSENTTFIVGRKGSGKSTVFQRVQHEIRKNKSNIISAYMDIRNVFEASQIDPIASIRIEALDAAMSPDQIQKFLLYKKFFKLLISDIRNELKAQVDQSFLTRLRDRFSGTSTEIFAGLDKIIKKLESPNYENIAGIISSEIKINDSEKKSKKKSGGIKISASKSDISGGINADLENNYSYEHSNEDVYTNILMRIMDLNNIISEIQKILSSIGIKNLYIFLDDFSELPREAMYLLVDALISPLARWSDFIKFKIAAYPGRVYLGSLDKTKIEEIHLDMYGLYGGGGVTKMEDKAINFVQRIIEKRIQHFCKIDAAVFFNVKLPDFWRTLFYASMANPRILGHLMLYAYDSQLIYDKKIGIQSIQESSQRYFEEKIAPFFEIGKYNLSFRERSSIYSLKDLLETIVSRARLIRQEGSRDSSSNRSRPYSSHFYVSHEYDELLQSLETSFFITKYFEQSDREGVRVSIYALNFGLCVKYQISFGRPTDRREDRLYFVDRKFDYNSLARSYIQENQEIKCPSCGTDFEVSMLQALKLFHMKCPECQTGTCTVVNLSKKYGDVIETISPELLLPETELEILRTLYNEQKPMFASEIAGDLDCSGQLVGRRGKHLAERNLVDRSASGQVYSYNLTTHAKSAYFSDPSSLDLNIKTDDI</sequence>
<protein>
    <submittedName>
        <fullName evidence="1">Uncharacterized protein</fullName>
    </submittedName>
</protein>
<dbReference type="RefSeq" id="WP_194263501.1">
    <property type="nucleotide sequence ID" value="NZ_JABCQH010000028.1"/>
</dbReference>
<dbReference type="SUPFAM" id="SSF46785">
    <property type="entry name" value="Winged helix' DNA-binding domain"/>
    <property type="match status" value="1"/>
</dbReference>
<organism evidence="1 2">
    <name type="scientific">Gluconobacter cadivus</name>
    <dbReference type="NCBI Taxonomy" id="2728101"/>
    <lineage>
        <taxon>Bacteria</taxon>
        <taxon>Pseudomonadati</taxon>
        <taxon>Pseudomonadota</taxon>
        <taxon>Alphaproteobacteria</taxon>
        <taxon>Acetobacterales</taxon>
        <taxon>Acetobacteraceae</taxon>
        <taxon>Gluconobacter</taxon>
    </lineage>
</organism>
<dbReference type="InterPro" id="IPR036390">
    <property type="entry name" value="WH_DNA-bd_sf"/>
</dbReference>
<dbReference type="Gene3D" id="1.10.10.10">
    <property type="entry name" value="Winged helix-like DNA-binding domain superfamily/Winged helix DNA-binding domain"/>
    <property type="match status" value="1"/>
</dbReference>
<comment type="caution">
    <text evidence="1">The sequence shown here is derived from an EMBL/GenBank/DDBJ whole genome shotgun (WGS) entry which is preliminary data.</text>
</comment>
<dbReference type="EMBL" id="JABCQH010000028">
    <property type="protein sequence ID" value="MBF0889774.1"/>
    <property type="molecule type" value="Genomic_DNA"/>
</dbReference>
<dbReference type="InterPro" id="IPR036388">
    <property type="entry name" value="WH-like_DNA-bd_sf"/>
</dbReference>